<dbReference type="EMBL" id="PKSG01000606">
    <property type="protein sequence ID" value="POR33933.1"/>
    <property type="molecule type" value="Genomic_DNA"/>
</dbReference>
<evidence type="ECO:0000313" key="3">
    <source>
        <dbReference type="Proteomes" id="UP000237481"/>
    </source>
</evidence>
<dbReference type="InterPro" id="IPR051783">
    <property type="entry name" value="NAD(P)-dependent_oxidoreduct"/>
</dbReference>
<organism evidence="2 3">
    <name type="scientific">Tolypocladium paradoxum</name>
    <dbReference type="NCBI Taxonomy" id="94208"/>
    <lineage>
        <taxon>Eukaryota</taxon>
        <taxon>Fungi</taxon>
        <taxon>Dikarya</taxon>
        <taxon>Ascomycota</taxon>
        <taxon>Pezizomycotina</taxon>
        <taxon>Sordariomycetes</taxon>
        <taxon>Hypocreomycetidae</taxon>
        <taxon>Hypocreales</taxon>
        <taxon>Ophiocordycipitaceae</taxon>
        <taxon>Tolypocladium</taxon>
    </lineage>
</organism>
<feature type="non-terminal residue" evidence="2">
    <location>
        <position position="1"/>
    </location>
</feature>
<evidence type="ECO:0000259" key="1">
    <source>
        <dbReference type="Pfam" id="PF05368"/>
    </source>
</evidence>
<proteinExistence type="predicted"/>
<keyword evidence="3" id="KW-1185">Reference proteome</keyword>
<dbReference type="SUPFAM" id="SSF51735">
    <property type="entry name" value="NAD(P)-binding Rossmann-fold domains"/>
    <property type="match status" value="1"/>
</dbReference>
<dbReference type="Gene3D" id="3.40.50.720">
    <property type="entry name" value="NAD(P)-binding Rossmann-like Domain"/>
    <property type="match status" value="1"/>
</dbReference>
<reference evidence="2 3" key="1">
    <citation type="submission" date="2018-01" db="EMBL/GenBank/DDBJ databases">
        <title>Harnessing the power of phylogenomics to disentangle the directionality and signatures of interkingdom host jumping in the parasitic fungal genus Tolypocladium.</title>
        <authorList>
            <person name="Quandt C.A."/>
            <person name="Patterson W."/>
            <person name="Spatafora J.W."/>
        </authorList>
    </citation>
    <scope>NUCLEOTIDE SEQUENCE [LARGE SCALE GENOMIC DNA]</scope>
    <source>
        <strain evidence="2 3">NRBC 100945</strain>
    </source>
</reference>
<sequence length="379" mass="40244">LFHNISLSSSSLSLLPSQAKPAVIPELFIYAMPTIFLTGASGYIGGQVPHDLATSHPEFAIRALVRNEHSGKAITAAFSNVQVVQGDLGDAAAITKEVENAHVILHLAATGHLKSVQTIHETLKSRPSDKPAYWIQVSGASALAAAELADASRIPGSPSDVVFDDLDGASEIVSVIKKHPSRAVDNYILSVADNTPQVNTALVFPGIVYGQGQGPVNQRSIQIPELAKATLQRGRGLQVGKGLSRWGNVHIQDVGKLFVGLVDRALPSSQLWNLNGLYLSGVGEMSFGDISSRVAAAASMKGFIPNAGDVDEVIGEEADKLLPHGRVLYGTNARTNARRAKELLGWKPQFGSSALEEEILRAVEQEAKSLGLYGANERV</sequence>
<dbReference type="STRING" id="94208.A0A2S4KUS3"/>
<gene>
    <name evidence="2" type="ORF">TPAR_05868</name>
</gene>
<dbReference type="Pfam" id="PF05368">
    <property type="entry name" value="NmrA"/>
    <property type="match status" value="1"/>
</dbReference>
<dbReference type="InterPro" id="IPR008030">
    <property type="entry name" value="NmrA-like"/>
</dbReference>
<name>A0A2S4KUS3_9HYPO</name>
<dbReference type="OrthoDB" id="2130169at2759"/>
<comment type="caution">
    <text evidence="2">The sequence shown here is derived from an EMBL/GenBank/DDBJ whole genome shotgun (WGS) entry which is preliminary data.</text>
</comment>
<dbReference type="AlphaFoldDB" id="A0A2S4KUS3"/>
<dbReference type="PANTHER" id="PTHR48079:SF8">
    <property type="entry name" value="NAD(P)-BINDING DOMAIN-CONTAINING PROTEIN"/>
    <property type="match status" value="1"/>
</dbReference>
<evidence type="ECO:0000313" key="2">
    <source>
        <dbReference type="EMBL" id="POR33933.1"/>
    </source>
</evidence>
<accession>A0A2S4KUS3</accession>
<dbReference type="PANTHER" id="PTHR48079">
    <property type="entry name" value="PROTEIN YEEZ"/>
    <property type="match status" value="1"/>
</dbReference>
<dbReference type="Proteomes" id="UP000237481">
    <property type="component" value="Unassembled WGS sequence"/>
</dbReference>
<dbReference type="GO" id="GO:0004029">
    <property type="term" value="F:aldehyde dehydrogenase (NAD+) activity"/>
    <property type="evidence" value="ECO:0007669"/>
    <property type="project" value="TreeGrafter"/>
</dbReference>
<protein>
    <submittedName>
        <fullName evidence="2">Nad dependent epimerase dehydratase family protein</fullName>
    </submittedName>
</protein>
<dbReference type="InterPro" id="IPR036291">
    <property type="entry name" value="NAD(P)-bd_dom_sf"/>
</dbReference>
<feature type="domain" description="NmrA-like" evidence="1">
    <location>
        <begin position="34"/>
        <end position="108"/>
    </location>
</feature>
<dbReference type="GO" id="GO:0005737">
    <property type="term" value="C:cytoplasm"/>
    <property type="evidence" value="ECO:0007669"/>
    <property type="project" value="TreeGrafter"/>
</dbReference>